<keyword evidence="6" id="KW-1185">Reference proteome</keyword>
<keyword evidence="1 4" id="KW-0732">Signal</keyword>
<dbReference type="GO" id="GO:0007623">
    <property type="term" value="P:circadian rhythm"/>
    <property type="evidence" value="ECO:0007669"/>
    <property type="project" value="UniProtKB-ARBA"/>
</dbReference>
<dbReference type="Gene3D" id="3.15.10.30">
    <property type="entry name" value="Haemolymph juvenile hormone binding protein"/>
    <property type="match status" value="1"/>
</dbReference>
<evidence type="ECO:0000256" key="2">
    <source>
        <dbReference type="ARBA" id="ARBA00023108"/>
    </source>
</evidence>
<dbReference type="Proteomes" id="UP000235965">
    <property type="component" value="Unassembled WGS sequence"/>
</dbReference>
<evidence type="ECO:0000313" key="6">
    <source>
        <dbReference type="Proteomes" id="UP000235965"/>
    </source>
</evidence>
<evidence type="ECO:0000256" key="4">
    <source>
        <dbReference type="SAM" id="SignalP"/>
    </source>
</evidence>
<evidence type="ECO:0000256" key="1">
    <source>
        <dbReference type="ARBA" id="ARBA00022729"/>
    </source>
</evidence>
<reference evidence="5 6" key="1">
    <citation type="submission" date="2017-12" db="EMBL/GenBank/DDBJ databases">
        <title>Hemimetabolous genomes reveal molecular basis of termite eusociality.</title>
        <authorList>
            <person name="Harrison M.C."/>
            <person name="Jongepier E."/>
            <person name="Robertson H.M."/>
            <person name="Arning N."/>
            <person name="Bitard-Feildel T."/>
            <person name="Chao H."/>
            <person name="Childers C.P."/>
            <person name="Dinh H."/>
            <person name="Doddapaneni H."/>
            <person name="Dugan S."/>
            <person name="Gowin J."/>
            <person name="Greiner C."/>
            <person name="Han Y."/>
            <person name="Hu H."/>
            <person name="Hughes D.S.T."/>
            <person name="Huylmans A.-K."/>
            <person name="Kemena C."/>
            <person name="Kremer L.P.M."/>
            <person name="Lee S.L."/>
            <person name="Lopez-Ezquerra A."/>
            <person name="Mallet L."/>
            <person name="Monroy-Kuhn J.M."/>
            <person name="Moser A."/>
            <person name="Murali S.C."/>
            <person name="Muzny D.M."/>
            <person name="Otani S."/>
            <person name="Piulachs M.-D."/>
            <person name="Poelchau M."/>
            <person name="Qu J."/>
            <person name="Schaub F."/>
            <person name="Wada-Katsumata A."/>
            <person name="Worley K.C."/>
            <person name="Xie Q."/>
            <person name="Ylla G."/>
            <person name="Poulsen M."/>
            <person name="Gibbs R.A."/>
            <person name="Schal C."/>
            <person name="Richards S."/>
            <person name="Belles X."/>
            <person name="Korb J."/>
            <person name="Bornberg-Bauer E."/>
        </authorList>
    </citation>
    <scope>NUCLEOTIDE SEQUENCE [LARGE SCALE GENOMIC DNA]</scope>
    <source>
        <tissue evidence="5">Whole body</tissue>
    </source>
</reference>
<gene>
    <name evidence="5" type="ORF">B7P43_G07901</name>
</gene>
<dbReference type="STRING" id="105785.A0A2J7QTJ6"/>
<dbReference type="EMBL" id="NEVH01011194">
    <property type="protein sequence ID" value="PNF31910.1"/>
    <property type="molecule type" value="Genomic_DNA"/>
</dbReference>
<organism evidence="5 6">
    <name type="scientific">Cryptotermes secundus</name>
    <dbReference type="NCBI Taxonomy" id="105785"/>
    <lineage>
        <taxon>Eukaryota</taxon>
        <taxon>Metazoa</taxon>
        <taxon>Ecdysozoa</taxon>
        <taxon>Arthropoda</taxon>
        <taxon>Hexapoda</taxon>
        <taxon>Insecta</taxon>
        <taxon>Pterygota</taxon>
        <taxon>Neoptera</taxon>
        <taxon>Polyneoptera</taxon>
        <taxon>Dictyoptera</taxon>
        <taxon>Blattodea</taxon>
        <taxon>Blattoidea</taxon>
        <taxon>Termitoidae</taxon>
        <taxon>Kalotermitidae</taxon>
        <taxon>Cryptotermitinae</taxon>
        <taxon>Cryptotermes</taxon>
    </lineage>
</organism>
<comment type="caution">
    <text evidence="5">The sequence shown here is derived from an EMBL/GenBank/DDBJ whole genome shotgun (WGS) entry which is preliminary data.</text>
</comment>
<evidence type="ECO:0008006" key="7">
    <source>
        <dbReference type="Google" id="ProtNLM"/>
    </source>
</evidence>
<feature type="signal peptide" evidence="4">
    <location>
        <begin position="1"/>
        <end position="19"/>
    </location>
</feature>
<comment type="similarity">
    <text evidence="3">Belongs to the TO family.</text>
</comment>
<dbReference type="InterPro" id="IPR038606">
    <property type="entry name" value="To_sf"/>
</dbReference>
<dbReference type="AlphaFoldDB" id="A0A2J7QTJ6"/>
<evidence type="ECO:0000313" key="5">
    <source>
        <dbReference type="EMBL" id="PNF31910.1"/>
    </source>
</evidence>
<sequence>MEGTRIVLLVASVFAVGAGLKLPHYVKPCARSDPNFNQCAIEHARETLTAPEVRKGDRKYNVPPIDPLLITEIKLSESNGLTITIKDAKFYGFPDTKLENANFDFEKMHVSGDLSLPVLQIIGKYEAEGKLLLLPLNGKGDINITLVNAKLTVETDLTLKQIENREHVVLKNSQVTVTPSRMYVYLSNLFNGDKLLGKETNEVLNASWEELYTIMSPSITEAIVQAMETIMNGIAAVVPFEEAFPETLP</sequence>
<feature type="chain" id="PRO_5014365071" description="Protein takeout" evidence="4">
    <location>
        <begin position="20"/>
        <end position="249"/>
    </location>
</feature>
<dbReference type="FunFam" id="3.15.10.30:FF:000001">
    <property type="entry name" value="Takeout-like protein 1"/>
    <property type="match status" value="1"/>
</dbReference>
<dbReference type="OrthoDB" id="7419171at2759"/>
<evidence type="ECO:0000256" key="3">
    <source>
        <dbReference type="ARBA" id="ARBA00060902"/>
    </source>
</evidence>
<keyword evidence="2" id="KW-0090">Biological rhythms</keyword>
<proteinExistence type="inferred from homology"/>
<dbReference type="Pfam" id="PF06585">
    <property type="entry name" value="JHBP"/>
    <property type="match status" value="1"/>
</dbReference>
<protein>
    <recommendedName>
        <fullName evidence="7">Protein takeout</fullName>
    </recommendedName>
</protein>
<dbReference type="InParanoid" id="A0A2J7QTJ6"/>
<accession>A0A2J7QTJ6</accession>
<dbReference type="InterPro" id="IPR010562">
    <property type="entry name" value="Haemolymph_juvenile_hormone-bd"/>
</dbReference>
<dbReference type="GO" id="GO:0005615">
    <property type="term" value="C:extracellular space"/>
    <property type="evidence" value="ECO:0007669"/>
    <property type="project" value="TreeGrafter"/>
</dbReference>
<name>A0A2J7QTJ6_9NEOP</name>
<dbReference type="SMART" id="SM00700">
    <property type="entry name" value="JHBP"/>
    <property type="match status" value="1"/>
</dbReference>
<dbReference type="PANTHER" id="PTHR11008:SF32">
    <property type="entry name" value="CIRCADIAN CLOCK-CONTROLLED PROTEIN DAYWAKE-RELATED"/>
    <property type="match status" value="1"/>
</dbReference>
<dbReference type="PANTHER" id="PTHR11008">
    <property type="entry name" value="PROTEIN TAKEOUT-LIKE PROTEIN"/>
    <property type="match status" value="1"/>
</dbReference>